<gene>
    <name evidence="1" type="ORF">BC938DRAFT_471326</name>
</gene>
<sequence length="128" mass="14220">MSKLSVHTYPPECISTDEICGFLCGFEPFVPAKATLPQWQCRSIKTDLRHGDCGWILLAIILLTCQASRNGLLPNECPMRKLEEITHTETADSTGQPSGRTKVCAEVFIQFNRSQCAAPRGYKEISCL</sequence>
<name>A0A433QUP3_9FUNG</name>
<accession>A0A433QUP3</accession>
<dbReference type="AlphaFoldDB" id="A0A433QUP3"/>
<evidence type="ECO:0000313" key="1">
    <source>
        <dbReference type="EMBL" id="RUS33513.1"/>
    </source>
</evidence>
<comment type="caution">
    <text evidence="1">The sequence shown here is derived from an EMBL/GenBank/DDBJ whole genome shotgun (WGS) entry which is preliminary data.</text>
</comment>
<protein>
    <submittedName>
        <fullName evidence="1">Uncharacterized protein</fullName>
    </submittedName>
</protein>
<organism evidence="1 2">
    <name type="scientific">Jimgerdemannia flammicorona</name>
    <dbReference type="NCBI Taxonomy" id="994334"/>
    <lineage>
        <taxon>Eukaryota</taxon>
        <taxon>Fungi</taxon>
        <taxon>Fungi incertae sedis</taxon>
        <taxon>Mucoromycota</taxon>
        <taxon>Mucoromycotina</taxon>
        <taxon>Endogonomycetes</taxon>
        <taxon>Endogonales</taxon>
        <taxon>Endogonaceae</taxon>
        <taxon>Jimgerdemannia</taxon>
    </lineage>
</organism>
<reference evidence="1 2" key="1">
    <citation type="journal article" date="2018" name="New Phytol.">
        <title>Phylogenomics of Endogonaceae and evolution of mycorrhizas within Mucoromycota.</title>
        <authorList>
            <person name="Chang Y."/>
            <person name="Desiro A."/>
            <person name="Na H."/>
            <person name="Sandor L."/>
            <person name="Lipzen A."/>
            <person name="Clum A."/>
            <person name="Barry K."/>
            <person name="Grigoriev I.V."/>
            <person name="Martin F.M."/>
            <person name="Stajich J.E."/>
            <person name="Smith M.E."/>
            <person name="Bonito G."/>
            <person name="Spatafora J.W."/>
        </authorList>
    </citation>
    <scope>NUCLEOTIDE SEQUENCE [LARGE SCALE GENOMIC DNA]</scope>
    <source>
        <strain evidence="1 2">AD002</strain>
    </source>
</reference>
<keyword evidence="2" id="KW-1185">Reference proteome</keyword>
<dbReference type="EMBL" id="RBNJ01001138">
    <property type="protein sequence ID" value="RUS33513.1"/>
    <property type="molecule type" value="Genomic_DNA"/>
</dbReference>
<dbReference type="Proteomes" id="UP000274822">
    <property type="component" value="Unassembled WGS sequence"/>
</dbReference>
<evidence type="ECO:0000313" key="2">
    <source>
        <dbReference type="Proteomes" id="UP000274822"/>
    </source>
</evidence>
<proteinExistence type="predicted"/>